<reference evidence="2 3" key="1">
    <citation type="submission" date="2019-05" db="EMBL/GenBank/DDBJ databases">
        <authorList>
            <consortium name="Pathogen Informatics"/>
        </authorList>
    </citation>
    <scope>NUCLEOTIDE SEQUENCE [LARGE SCALE GENOMIC DNA]</scope>
    <source>
        <strain evidence="2 3">NCTC11429</strain>
    </source>
</reference>
<dbReference type="KEGG" id="stha:NCTC11429_00920"/>
<keyword evidence="1" id="KW-0472">Membrane</keyword>
<organism evidence="2 3">
    <name type="scientific">Sphingobacterium thalpophilum</name>
    <dbReference type="NCBI Taxonomy" id="259"/>
    <lineage>
        <taxon>Bacteria</taxon>
        <taxon>Pseudomonadati</taxon>
        <taxon>Bacteroidota</taxon>
        <taxon>Sphingobacteriia</taxon>
        <taxon>Sphingobacteriales</taxon>
        <taxon>Sphingobacteriaceae</taxon>
        <taxon>Sphingobacterium</taxon>
    </lineage>
</organism>
<proteinExistence type="predicted"/>
<sequence>MKIFKIFSNVNFYLLNAKSIIKNTAYSLKAKAFVFLLFYSSCLLYFMYRKSFAIECFDYLLVIPIK</sequence>
<evidence type="ECO:0000256" key="1">
    <source>
        <dbReference type="SAM" id="Phobius"/>
    </source>
</evidence>
<name>A0A4U9UF33_9SPHI</name>
<dbReference type="Proteomes" id="UP000308196">
    <property type="component" value="Chromosome"/>
</dbReference>
<dbReference type="EMBL" id="LR590484">
    <property type="protein sequence ID" value="VTR31955.1"/>
    <property type="molecule type" value="Genomic_DNA"/>
</dbReference>
<keyword evidence="1" id="KW-1133">Transmembrane helix</keyword>
<evidence type="ECO:0000313" key="2">
    <source>
        <dbReference type="EMBL" id="VTR31955.1"/>
    </source>
</evidence>
<evidence type="ECO:0000313" key="3">
    <source>
        <dbReference type="Proteomes" id="UP000308196"/>
    </source>
</evidence>
<dbReference type="STRING" id="1123265.GCA_000686625_02832"/>
<protein>
    <submittedName>
        <fullName evidence="2">Uncharacterized protein</fullName>
    </submittedName>
</protein>
<feature type="transmembrane region" description="Helical" evidence="1">
    <location>
        <begin position="28"/>
        <end position="48"/>
    </location>
</feature>
<dbReference type="AlphaFoldDB" id="A0A4U9UF33"/>
<gene>
    <name evidence="2" type="ORF">NCTC11429_00920</name>
</gene>
<accession>A0A4U9UF33</accession>
<keyword evidence="1" id="KW-0812">Transmembrane</keyword>